<dbReference type="GO" id="GO:0005525">
    <property type="term" value="F:GTP binding"/>
    <property type="evidence" value="ECO:0007669"/>
    <property type="project" value="InterPro"/>
</dbReference>
<dbReference type="SMART" id="SM00175">
    <property type="entry name" value="RAB"/>
    <property type="match status" value="1"/>
</dbReference>
<dbReference type="SUPFAM" id="SSF52540">
    <property type="entry name" value="P-loop containing nucleoside triphosphate hydrolases"/>
    <property type="match status" value="1"/>
</dbReference>
<evidence type="ECO:0000313" key="2">
    <source>
        <dbReference type="EMBL" id="CAI9920605.1"/>
    </source>
</evidence>
<dbReference type="NCBIfam" id="TIGR00231">
    <property type="entry name" value="small_GTP"/>
    <property type="match status" value="1"/>
</dbReference>
<keyword evidence="1" id="KW-0547">Nucleotide-binding</keyword>
<evidence type="ECO:0000313" key="3">
    <source>
        <dbReference type="EMBL" id="CAL6054409.1"/>
    </source>
</evidence>
<sequence>MQEPQFSVTDHQFKVIMSGSSAAGKSTILKAMKQSGFEGSYTQTRDIVQDNLLVEVKLAGHLYSIKLNTWDIPGAVLSLPIAQTYFKNAAVVLIVYDCTQLSSLSSSILYFQKIQQLAANSLLYLIGTRNDQNSPEKPQTQTNAEQFSTQFNMKHVQINATDESQVQNMINSIAKDALRNKLGWSEEFDELSMNSYSPQLRCAVKVRESGVLNSQVIEPDVTHDLEKKEKKGCCK</sequence>
<evidence type="ECO:0000256" key="1">
    <source>
        <dbReference type="ARBA" id="ARBA00022741"/>
    </source>
</evidence>
<dbReference type="PRINTS" id="PR00449">
    <property type="entry name" value="RASTRNSFRMNG"/>
</dbReference>
<dbReference type="PROSITE" id="PS51419">
    <property type="entry name" value="RAB"/>
    <property type="match status" value="1"/>
</dbReference>
<dbReference type="Gene3D" id="3.40.50.300">
    <property type="entry name" value="P-loop containing nucleotide triphosphate hydrolases"/>
    <property type="match status" value="1"/>
</dbReference>
<reference evidence="2" key="1">
    <citation type="submission" date="2023-06" db="EMBL/GenBank/DDBJ databases">
        <authorList>
            <person name="Kurt Z."/>
        </authorList>
    </citation>
    <scope>NUCLEOTIDE SEQUENCE</scope>
</reference>
<dbReference type="InterPro" id="IPR005225">
    <property type="entry name" value="Small_GTP-bd"/>
</dbReference>
<dbReference type="InterPro" id="IPR001806">
    <property type="entry name" value="Small_GTPase"/>
</dbReference>
<dbReference type="InterPro" id="IPR027417">
    <property type="entry name" value="P-loop_NTPase"/>
</dbReference>
<dbReference type="GO" id="GO:0003924">
    <property type="term" value="F:GTPase activity"/>
    <property type="evidence" value="ECO:0007669"/>
    <property type="project" value="InterPro"/>
</dbReference>
<gene>
    <name evidence="3" type="ORF">HINF_LOCUS46050</name>
    <name evidence="2" type="ORF">HINF_LOCUS8250</name>
</gene>
<evidence type="ECO:0000313" key="4">
    <source>
        <dbReference type="Proteomes" id="UP001642409"/>
    </source>
</evidence>
<comment type="caution">
    <text evidence="2">The sequence shown here is derived from an EMBL/GenBank/DDBJ whole genome shotgun (WGS) entry which is preliminary data.</text>
</comment>
<name>A0AA86TL11_9EUKA</name>
<dbReference type="EMBL" id="CATOUU010000202">
    <property type="protein sequence ID" value="CAI9920605.1"/>
    <property type="molecule type" value="Genomic_DNA"/>
</dbReference>
<dbReference type="AlphaFoldDB" id="A0AA86TL11"/>
<reference evidence="3 4" key="2">
    <citation type="submission" date="2024-07" db="EMBL/GenBank/DDBJ databases">
        <authorList>
            <person name="Akdeniz Z."/>
        </authorList>
    </citation>
    <scope>NUCLEOTIDE SEQUENCE [LARGE SCALE GENOMIC DNA]</scope>
</reference>
<dbReference type="Proteomes" id="UP001642409">
    <property type="component" value="Unassembled WGS sequence"/>
</dbReference>
<proteinExistence type="predicted"/>
<organism evidence="2">
    <name type="scientific">Hexamita inflata</name>
    <dbReference type="NCBI Taxonomy" id="28002"/>
    <lineage>
        <taxon>Eukaryota</taxon>
        <taxon>Metamonada</taxon>
        <taxon>Diplomonadida</taxon>
        <taxon>Hexamitidae</taxon>
        <taxon>Hexamitinae</taxon>
        <taxon>Hexamita</taxon>
    </lineage>
</organism>
<accession>A0AA86TL11</accession>
<protein>
    <submittedName>
        <fullName evidence="2">Rab11</fullName>
    </submittedName>
</protein>
<dbReference type="Pfam" id="PF00071">
    <property type="entry name" value="Ras"/>
    <property type="match status" value="1"/>
</dbReference>
<dbReference type="PANTHER" id="PTHR47978">
    <property type="match status" value="1"/>
</dbReference>
<dbReference type="EMBL" id="CAXDID020000202">
    <property type="protein sequence ID" value="CAL6054409.1"/>
    <property type="molecule type" value="Genomic_DNA"/>
</dbReference>
<keyword evidence="4" id="KW-1185">Reference proteome</keyword>